<dbReference type="EMBL" id="CAEZUI010000088">
    <property type="protein sequence ID" value="CAB4599132.1"/>
    <property type="molecule type" value="Genomic_DNA"/>
</dbReference>
<sequence length="209" mass="23404">MKVRAQTIIGGVLLIFAVILSGKMTYYTIDYSMYELFNFNGENIGWLLANVFFSLIIFFSILGAIFAFINKGKVAASLALGALLFWFAAALFWIFAQINERGSYYLGTAIQNVTLGWKADEAWVRLAAWPTLTTLVIALILIFIGSKPSLVDHVASRNYYLANQGYQPTQAMPVMPSMPQQVGMKKCPECAEAIQAEAVKCRFCNYRYQ</sequence>
<gene>
    <name evidence="2" type="ORF">UFOPK1807_00719</name>
</gene>
<organism evidence="2">
    <name type="scientific">freshwater metagenome</name>
    <dbReference type="NCBI Taxonomy" id="449393"/>
    <lineage>
        <taxon>unclassified sequences</taxon>
        <taxon>metagenomes</taxon>
        <taxon>ecological metagenomes</taxon>
    </lineage>
</organism>
<keyword evidence="1" id="KW-1133">Transmembrane helix</keyword>
<protein>
    <submittedName>
        <fullName evidence="2">Unannotated protein</fullName>
    </submittedName>
</protein>
<feature type="transmembrane region" description="Helical" evidence="1">
    <location>
        <begin position="7"/>
        <end position="26"/>
    </location>
</feature>
<feature type="transmembrane region" description="Helical" evidence="1">
    <location>
        <begin position="122"/>
        <end position="144"/>
    </location>
</feature>
<evidence type="ECO:0000256" key="1">
    <source>
        <dbReference type="SAM" id="Phobius"/>
    </source>
</evidence>
<feature type="transmembrane region" description="Helical" evidence="1">
    <location>
        <begin position="76"/>
        <end position="96"/>
    </location>
</feature>
<feature type="transmembrane region" description="Helical" evidence="1">
    <location>
        <begin position="46"/>
        <end position="69"/>
    </location>
</feature>
<reference evidence="2" key="1">
    <citation type="submission" date="2020-05" db="EMBL/GenBank/DDBJ databases">
        <authorList>
            <person name="Chiriac C."/>
            <person name="Salcher M."/>
            <person name="Ghai R."/>
            <person name="Kavagutti S V."/>
        </authorList>
    </citation>
    <scope>NUCLEOTIDE SEQUENCE</scope>
</reference>
<evidence type="ECO:0000313" key="2">
    <source>
        <dbReference type="EMBL" id="CAB4599132.1"/>
    </source>
</evidence>
<name>A0A6J6GCX3_9ZZZZ</name>
<keyword evidence="1" id="KW-0472">Membrane</keyword>
<proteinExistence type="predicted"/>
<keyword evidence="1" id="KW-0812">Transmembrane</keyword>
<accession>A0A6J6GCX3</accession>
<dbReference type="AlphaFoldDB" id="A0A6J6GCX3"/>